<dbReference type="Pfam" id="PF13478">
    <property type="entry name" value="XdhC_C"/>
    <property type="match status" value="1"/>
</dbReference>
<accession>A0ABP8W018</accession>
<dbReference type="PANTHER" id="PTHR30388:SF4">
    <property type="entry name" value="MOLYBDENUM COFACTOR INSERTION CHAPERONE PAOD"/>
    <property type="match status" value="1"/>
</dbReference>
<gene>
    <name evidence="3" type="ORF">GCM10023215_06630</name>
</gene>
<dbReference type="SUPFAM" id="SSF51735">
    <property type="entry name" value="NAD(P)-binding Rossmann-fold domains"/>
    <property type="match status" value="1"/>
</dbReference>
<evidence type="ECO:0000313" key="4">
    <source>
        <dbReference type="Proteomes" id="UP001500325"/>
    </source>
</evidence>
<feature type="compositionally biased region" description="Low complexity" evidence="1">
    <location>
        <begin position="8"/>
        <end position="22"/>
    </location>
</feature>
<feature type="domain" description="XdhC Rossmann" evidence="2">
    <location>
        <begin position="216"/>
        <end position="338"/>
    </location>
</feature>
<dbReference type="PANTHER" id="PTHR30388">
    <property type="entry name" value="ALDEHYDE OXIDOREDUCTASE MOLYBDENUM COFACTOR ASSEMBLY PROTEIN"/>
    <property type="match status" value="1"/>
</dbReference>
<dbReference type="Proteomes" id="UP001500325">
    <property type="component" value="Unassembled WGS sequence"/>
</dbReference>
<proteinExistence type="predicted"/>
<reference evidence="4" key="1">
    <citation type="journal article" date="2019" name="Int. J. Syst. Evol. Microbiol.">
        <title>The Global Catalogue of Microorganisms (GCM) 10K type strain sequencing project: providing services to taxonomists for standard genome sequencing and annotation.</title>
        <authorList>
            <consortium name="The Broad Institute Genomics Platform"/>
            <consortium name="The Broad Institute Genome Sequencing Center for Infectious Disease"/>
            <person name="Wu L."/>
            <person name="Ma J."/>
        </authorList>
    </citation>
    <scope>NUCLEOTIDE SEQUENCE [LARGE SCALE GENOMIC DNA]</scope>
    <source>
        <strain evidence="4">JCM 18055</strain>
    </source>
</reference>
<dbReference type="Gene3D" id="3.40.50.720">
    <property type="entry name" value="NAD(P)-binding Rossmann-like Domain"/>
    <property type="match status" value="1"/>
</dbReference>
<dbReference type="InterPro" id="IPR036291">
    <property type="entry name" value="NAD(P)-bd_dom_sf"/>
</dbReference>
<feature type="region of interest" description="Disordered" evidence="1">
    <location>
        <begin position="1"/>
        <end position="26"/>
    </location>
</feature>
<dbReference type="InterPro" id="IPR027051">
    <property type="entry name" value="XdhC_Rossmann_dom"/>
</dbReference>
<evidence type="ECO:0000313" key="3">
    <source>
        <dbReference type="EMBL" id="GAA4676872.1"/>
    </source>
</evidence>
<protein>
    <recommendedName>
        <fullName evidence="2">XdhC Rossmann domain-containing protein</fullName>
    </recommendedName>
</protein>
<comment type="caution">
    <text evidence="3">The sequence shown here is derived from an EMBL/GenBank/DDBJ whole genome shotgun (WGS) entry which is preliminary data.</text>
</comment>
<evidence type="ECO:0000259" key="2">
    <source>
        <dbReference type="Pfam" id="PF13478"/>
    </source>
</evidence>
<keyword evidence="4" id="KW-1185">Reference proteome</keyword>
<sequence length="359" mass="36163">MATLAPVTAPAPSSDQSTSPTTDPRRELGAALRRWAAGGAGSIGVVRVLDRHGFGTVESGQLLAGTPSGETAGLLYLGAFDDSAVPLVGAAAALPQTRAAHVAESAALQAGLACAGGATLLGHPLPAALAEALGAALEEARPAALISTVDGEAALVLTGPDLEDVHGTLEDGTPGLDAGAVQAARELLRRGATVTDRRTVGDTEILLDLWVPVPSVLVVGAGAIGEALLAQAALLGWAGRTVTDLDEARAAVQAFTEADVLVLLDHAPRFDAMLIDGLHRGRGFLGALGSRRTQAARRERLLRAGVTEEELSRIHGPVGLDLGARTPAETAVSIVAEVIGARSGRAARALGASEGKIGG</sequence>
<name>A0ABP8W018_9PSEU</name>
<evidence type="ECO:0000256" key="1">
    <source>
        <dbReference type="SAM" id="MobiDB-lite"/>
    </source>
</evidence>
<dbReference type="InterPro" id="IPR052698">
    <property type="entry name" value="MoCofactor_Util/Proc"/>
</dbReference>
<organism evidence="3 4">
    <name type="scientific">Pseudonocardia yuanmonensis</name>
    <dbReference type="NCBI Taxonomy" id="1095914"/>
    <lineage>
        <taxon>Bacteria</taxon>
        <taxon>Bacillati</taxon>
        <taxon>Actinomycetota</taxon>
        <taxon>Actinomycetes</taxon>
        <taxon>Pseudonocardiales</taxon>
        <taxon>Pseudonocardiaceae</taxon>
        <taxon>Pseudonocardia</taxon>
    </lineage>
</organism>
<dbReference type="EMBL" id="BAABIC010000002">
    <property type="protein sequence ID" value="GAA4676872.1"/>
    <property type="molecule type" value="Genomic_DNA"/>
</dbReference>